<comment type="similarity">
    <text evidence="1">Belongs to the sulfatase family.</text>
</comment>
<dbReference type="RefSeq" id="WP_143185122.1">
    <property type="nucleotide sequence ID" value="NZ_FQYR01000007.1"/>
</dbReference>
<dbReference type="STRING" id="1123071.SAMN02745181_3573"/>
<protein>
    <submittedName>
        <fullName evidence="6">N-acetylglucosamine-6-sulfatase</fullName>
    </submittedName>
</protein>
<keyword evidence="7" id="KW-1185">Reference proteome</keyword>
<proteinExistence type="inferred from homology"/>
<name>A0A1M6R8P6_9BACT</name>
<evidence type="ECO:0000259" key="5">
    <source>
        <dbReference type="Pfam" id="PF16347"/>
    </source>
</evidence>
<dbReference type="PROSITE" id="PS00149">
    <property type="entry name" value="SULFATASE_2"/>
    <property type="match status" value="1"/>
</dbReference>
<dbReference type="Pfam" id="PF16347">
    <property type="entry name" value="SGSH_C"/>
    <property type="match status" value="1"/>
</dbReference>
<dbReference type="InterPro" id="IPR013830">
    <property type="entry name" value="SGNH_hydro"/>
</dbReference>
<evidence type="ECO:0000313" key="7">
    <source>
        <dbReference type="Proteomes" id="UP000184510"/>
    </source>
</evidence>
<feature type="domain" description="N-sulphoglucosamine sulphohydrolase C-terminal" evidence="5">
    <location>
        <begin position="358"/>
        <end position="508"/>
    </location>
</feature>
<feature type="chain" id="PRO_5012590435" evidence="3">
    <location>
        <begin position="20"/>
        <end position="730"/>
    </location>
</feature>
<feature type="domain" description="SGNH hydrolase-type esterase" evidence="4">
    <location>
        <begin position="550"/>
        <end position="715"/>
    </location>
</feature>
<dbReference type="Gene3D" id="3.30.1120.10">
    <property type="match status" value="1"/>
</dbReference>
<gene>
    <name evidence="6" type="ORF">SAMN02745181_3573</name>
</gene>
<dbReference type="PANTHER" id="PTHR43108">
    <property type="entry name" value="N-ACETYLGLUCOSAMINE-6-SULFATASE FAMILY MEMBER"/>
    <property type="match status" value="1"/>
</dbReference>
<organism evidence="6 7">
    <name type="scientific">Rubritalea squalenifaciens DSM 18772</name>
    <dbReference type="NCBI Taxonomy" id="1123071"/>
    <lineage>
        <taxon>Bacteria</taxon>
        <taxon>Pseudomonadati</taxon>
        <taxon>Verrucomicrobiota</taxon>
        <taxon>Verrucomicrobiia</taxon>
        <taxon>Verrucomicrobiales</taxon>
        <taxon>Rubritaleaceae</taxon>
        <taxon>Rubritalea</taxon>
    </lineage>
</organism>
<evidence type="ECO:0000256" key="2">
    <source>
        <dbReference type="ARBA" id="ARBA00022801"/>
    </source>
</evidence>
<dbReference type="InterPro" id="IPR032506">
    <property type="entry name" value="SGSH_C"/>
</dbReference>
<sequence length="730" mass="83621">MKLRTRLCTLLLGSVMATAAERPNILFIFSDDHATEAISAYGGRLKDIAPTPNIDRLAKEGALIENSFCCNSICGPSRAAILTGMHSHRNGFMDNNNSVFDGTQTTFPGLMQKAGYQTAMIGKWHLHSLPQGFDFWEILPGQGMYYNPDMMQMPDGKRKRYQGHCNDVVTEQALKWLREGRDKDKPFVLMCQHKAPHRSWSPAPRHFKLFDGVTIPEPDTLFDDYKNRSKTLAENEMSIANHFSWGHDMKFHGENLFPKHFTAGYGFGDYKRMTEDQREAWDAHYEPLNQKFIADMKAGKLTDQDVTRWKYQRYMKNYLRCVKGVDEGIGKLLDYLDEAGLAENTIVIYSSDQGFYLGEHGWYDKRWMFEESLEMPFLIRWPGVIKPGSRPKAMIQNIDYGPTFLDVAGVEAPAHMQGKSIVPVLKSELSKPEDFREAIYYQYTGERTHHVAKHDGVRTQRYKIMRFPNTNEWNLFDLEKDPKEMQSFHDDAEYADVFARMKKLYFEVRAEYEVYDATVPASRMNQKWWKDRHNKAKKTAKAGGHEVLMIGDSITQGWEGAGKAAWAKYLAPRKAINLGFSGDRTQHVLWRLLMEEMPTDDAPKAAVIMIGTNNAKSNVDKPHETAVGIQHIVKLLRDRKPEMDVVLFGIFPRGATAEDKLRQHNIAVNKEIKEFASTDGKVHFVDISEQFLDEKGTLSKKVMPDMLHLNAGSYEIWGKALDAELKKLDL</sequence>
<keyword evidence="3" id="KW-0732">Signal</keyword>
<dbReference type="InterPro" id="IPR017850">
    <property type="entry name" value="Alkaline_phosphatase_core_sf"/>
</dbReference>
<dbReference type="EMBL" id="FQYR01000007">
    <property type="protein sequence ID" value="SHK28698.1"/>
    <property type="molecule type" value="Genomic_DNA"/>
</dbReference>
<dbReference type="Gene3D" id="3.40.720.10">
    <property type="entry name" value="Alkaline Phosphatase, subunit A"/>
    <property type="match status" value="1"/>
</dbReference>
<dbReference type="CDD" id="cd16031">
    <property type="entry name" value="G6S_like"/>
    <property type="match status" value="1"/>
</dbReference>
<dbReference type="PROSITE" id="PS00523">
    <property type="entry name" value="SULFATASE_1"/>
    <property type="match status" value="1"/>
</dbReference>
<dbReference type="Pfam" id="PF13472">
    <property type="entry name" value="Lipase_GDSL_2"/>
    <property type="match status" value="1"/>
</dbReference>
<dbReference type="GO" id="GO:0016788">
    <property type="term" value="F:hydrolase activity, acting on ester bonds"/>
    <property type="evidence" value="ECO:0007669"/>
    <property type="project" value="UniProtKB-ARBA"/>
</dbReference>
<keyword evidence="2" id="KW-0378">Hydrolase</keyword>
<feature type="signal peptide" evidence="3">
    <location>
        <begin position="1"/>
        <end position="19"/>
    </location>
</feature>
<dbReference type="OrthoDB" id="9762324at2"/>
<dbReference type="InterPro" id="IPR036514">
    <property type="entry name" value="SGNH_hydro_sf"/>
</dbReference>
<evidence type="ECO:0000313" key="6">
    <source>
        <dbReference type="EMBL" id="SHK28698.1"/>
    </source>
</evidence>
<dbReference type="AlphaFoldDB" id="A0A1M6R8P6"/>
<dbReference type="Gene3D" id="3.40.50.1110">
    <property type="entry name" value="SGNH hydrolase"/>
    <property type="match status" value="1"/>
</dbReference>
<evidence type="ECO:0000256" key="1">
    <source>
        <dbReference type="ARBA" id="ARBA00008779"/>
    </source>
</evidence>
<reference evidence="6 7" key="1">
    <citation type="submission" date="2016-11" db="EMBL/GenBank/DDBJ databases">
        <authorList>
            <person name="Jaros S."/>
            <person name="Januszkiewicz K."/>
            <person name="Wedrychowicz H."/>
        </authorList>
    </citation>
    <scope>NUCLEOTIDE SEQUENCE [LARGE SCALE GENOMIC DNA]</scope>
    <source>
        <strain evidence="6 7">DSM 18772</strain>
    </source>
</reference>
<evidence type="ECO:0000259" key="4">
    <source>
        <dbReference type="Pfam" id="PF13472"/>
    </source>
</evidence>
<dbReference type="InterPro" id="IPR024607">
    <property type="entry name" value="Sulfatase_CS"/>
</dbReference>
<accession>A0A1M6R8P6</accession>
<evidence type="ECO:0000256" key="3">
    <source>
        <dbReference type="SAM" id="SignalP"/>
    </source>
</evidence>
<dbReference type="SUPFAM" id="SSF53649">
    <property type="entry name" value="Alkaline phosphatase-like"/>
    <property type="match status" value="1"/>
</dbReference>
<dbReference type="Proteomes" id="UP000184510">
    <property type="component" value="Unassembled WGS sequence"/>
</dbReference>
<dbReference type="InParanoid" id="A0A1M6R8P6"/>
<dbReference type="SUPFAM" id="SSF52266">
    <property type="entry name" value="SGNH hydrolase"/>
    <property type="match status" value="1"/>
</dbReference>
<dbReference type="PANTHER" id="PTHR43108:SF6">
    <property type="entry name" value="N-SULPHOGLUCOSAMINE SULPHOHYDROLASE"/>
    <property type="match status" value="1"/>
</dbReference>